<keyword evidence="3" id="KW-1185">Reference proteome</keyword>
<name>A0AAE0LVJ4_9PEZI</name>
<evidence type="ECO:0000256" key="1">
    <source>
        <dbReference type="SAM" id="MobiDB-lite"/>
    </source>
</evidence>
<dbReference type="GeneID" id="87844847"/>
<gene>
    <name evidence="2" type="ORF">B0H64DRAFT_471729</name>
</gene>
<organism evidence="2 3">
    <name type="scientific">Chaetomium fimeti</name>
    <dbReference type="NCBI Taxonomy" id="1854472"/>
    <lineage>
        <taxon>Eukaryota</taxon>
        <taxon>Fungi</taxon>
        <taxon>Dikarya</taxon>
        <taxon>Ascomycota</taxon>
        <taxon>Pezizomycotina</taxon>
        <taxon>Sordariomycetes</taxon>
        <taxon>Sordariomycetidae</taxon>
        <taxon>Sordariales</taxon>
        <taxon>Chaetomiaceae</taxon>
        <taxon>Chaetomium</taxon>
    </lineage>
</organism>
<feature type="compositionally biased region" description="Low complexity" evidence="1">
    <location>
        <begin position="259"/>
        <end position="276"/>
    </location>
</feature>
<reference evidence="2" key="2">
    <citation type="submission" date="2023-06" db="EMBL/GenBank/DDBJ databases">
        <authorList>
            <consortium name="Lawrence Berkeley National Laboratory"/>
            <person name="Haridas S."/>
            <person name="Hensen N."/>
            <person name="Bonometti L."/>
            <person name="Westerberg I."/>
            <person name="Brannstrom I.O."/>
            <person name="Guillou S."/>
            <person name="Cros-Aarteil S."/>
            <person name="Calhoun S."/>
            <person name="Kuo A."/>
            <person name="Mondo S."/>
            <person name="Pangilinan J."/>
            <person name="Riley R."/>
            <person name="Labutti K."/>
            <person name="Andreopoulos B."/>
            <person name="Lipzen A."/>
            <person name="Chen C."/>
            <person name="Yanf M."/>
            <person name="Daum C."/>
            <person name="Ng V."/>
            <person name="Clum A."/>
            <person name="Steindorff A."/>
            <person name="Ohm R."/>
            <person name="Martin F."/>
            <person name="Silar P."/>
            <person name="Natvig D."/>
            <person name="Lalanne C."/>
            <person name="Gautier V."/>
            <person name="Ament-Velasquez S.L."/>
            <person name="Kruys A."/>
            <person name="Hutchinson M.I."/>
            <person name="Powell A.J."/>
            <person name="Barry K."/>
            <person name="Miller A.N."/>
            <person name="Grigoriev I.V."/>
            <person name="Debuchy R."/>
            <person name="Gladieux P."/>
            <person name="Thoren M.H."/>
            <person name="Johannesson H."/>
        </authorList>
    </citation>
    <scope>NUCLEOTIDE SEQUENCE</scope>
    <source>
        <strain evidence="2">CBS 168.71</strain>
    </source>
</reference>
<comment type="caution">
    <text evidence="2">The sequence shown here is derived from an EMBL/GenBank/DDBJ whole genome shotgun (WGS) entry which is preliminary data.</text>
</comment>
<dbReference type="EMBL" id="JAUEPN010000002">
    <property type="protein sequence ID" value="KAK3298444.1"/>
    <property type="molecule type" value="Genomic_DNA"/>
</dbReference>
<feature type="region of interest" description="Disordered" evidence="1">
    <location>
        <begin position="212"/>
        <end position="234"/>
    </location>
</feature>
<dbReference type="RefSeq" id="XP_062661958.1">
    <property type="nucleotide sequence ID" value="XM_062807899.1"/>
</dbReference>
<dbReference type="Proteomes" id="UP001278766">
    <property type="component" value="Unassembled WGS sequence"/>
</dbReference>
<feature type="region of interest" description="Disordered" evidence="1">
    <location>
        <begin position="255"/>
        <end position="277"/>
    </location>
</feature>
<sequence length="365" mass="39046">MAAPPGLLDIYEDAGSAVVVAMGETDFVSFQQTSMIGTRNLNGCSVAMIVSQHGAICTHIPPQPWVTDDPYAGDANAERMMDGVQTYYNHYQAFFPVASTHVVCALYNGSVGLEDQMRIMIRRFNEMGLATEVHHYDVPVDLTATGQGTVVVVSDRGPSPQVYVQDRLVAEFSGDAHSGQGLMPGQSVAQGTATMQDLSSAQGTSAYGMTQNNATDGIVQDNSPYATGQGFATPSASSWAPSMYGTVQGSTTTLGSNLTAQGSTTTTGTAQESTTTLDSSWVQSMHGAAQGPATTPTDSWVRVDVEVKKHTFRSDEFIFYIQNRAVPTGQGSWSEVSLQGGGTVWTYRGRRTGTTYYTYQNIRNL</sequence>
<dbReference type="AlphaFoldDB" id="A0AAE0LVJ4"/>
<evidence type="ECO:0000313" key="3">
    <source>
        <dbReference type="Proteomes" id="UP001278766"/>
    </source>
</evidence>
<proteinExistence type="predicted"/>
<reference evidence="2" key="1">
    <citation type="journal article" date="2023" name="Mol. Phylogenet. Evol.">
        <title>Genome-scale phylogeny and comparative genomics of the fungal order Sordariales.</title>
        <authorList>
            <person name="Hensen N."/>
            <person name="Bonometti L."/>
            <person name="Westerberg I."/>
            <person name="Brannstrom I.O."/>
            <person name="Guillou S."/>
            <person name="Cros-Aarteil S."/>
            <person name="Calhoun S."/>
            <person name="Haridas S."/>
            <person name="Kuo A."/>
            <person name="Mondo S."/>
            <person name="Pangilinan J."/>
            <person name="Riley R."/>
            <person name="LaButti K."/>
            <person name="Andreopoulos B."/>
            <person name="Lipzen A."/>
            <person name="Chen C."/>
            <person name="Yan M."/>
            <person name="Daum C."/>
            <person name="Ng V."/>
            <person name="Clum A."/>
            <person name="Steindorff A."/>
            <person name="Ohm R.A."/>
            <person name="Martin F."/>
            <person name="Silar P."/>
            <person name="Natvig D.O."/>
            <person name="Lalanne C."/>
            <person name="Gautier V."/>
            <person name="Ament-Velasquez S.L."/>
            <person name="Kruys A."/>
            <person name="Hutchinson M.I."/>
            <person name="Powell A.J."/>
            <person name="Barry K."/>
            <person name="Miller A.N."/>
            <person name="Grigoriev I.V."/>
            <person name="Debuchy R."/>
            <person name="Gladieux P."/>
            <person name="Hiltunen Thoren M."/>
            <person name="Johannesson H."/>
        </authorList>
    </citation>
    <scope>NUCLEOTIDE SEQUENCE</scope>
    <source>
        <strain evidence="2">CBS 168.71</strain>
    </source>
</reference>
<evidence type="ECO:0000313" key="2">
    <source>
        <dbReference type="EMBL" id="KAK3298444.1"/>
    </source>
</evidence>
<accession>A0AAE0LVJ4</accession>
<protein>
    <submittedName>
        <fullName evidence="2">Uncharacterized protein</fullName>
    </submittedName>
</protein>